<name>B0CSX5_LACBS</name>
<dbReference type="OrthoDB" id="1928087at2759"/>
<keyword evidence="3" id="KW-0158">Chromosome</keyword>
<sequence length="829" mass="92887">MQAQTTRNAIQSISATQSISSVQTLLRAGLSCIAFLRNLLPEDNFSESYFTTADDSYGALSVSSDATDDGRKINGFRIMTMTRGYTDEADRILNYLEYGIFDALQKQYLRSFIFAIYLDNKEPNNIIEAYTFNFKYHTLPGTDTVIPIMSFEEGARRSSTEPFVDPVAEAVKRGKTPTLKDVKRSVKTLLKTLIHAMTHMDVLPRRRFATFKVCYTDETPANYEPPHFQAGDSEKDKWFFMTHDLDEIPEKCSIGKIQTGHHSVNLSVTSIATYLPSSTEHDHGIFAGTTVRGSTVPTLTPLEEASFCAHQAEKQREDADNRNVVWSADADLELHDEDAEGEDDPEYIRGPDGRYKAIGLERESQQIAPIGIRNKEGDIEKLPFAPDGEAQFVGFCENVPTRLKEINAKIALETTGFEETQPLIFQEPSLSHVGETPICEDDSGPDAIPPPDINIETTSAPPRPVDLGSYFEHLCIDGSRAPSDVQMLDMEIQQPGSPMVESIQSFEYIKATDGMTAELVTQGGENNQDAIVDEVLDCDCGVMIEDESCFCEGGCARWFHVWCMGYNSAQDPRMPSKFICFDCRLRKDLSWELIKVDLYPKLMGRFKDLALFRRALKVADSRKPQYFADFVKSFGQISIPSFRGGINFTDIGGENSLARQLIKRLESEGFLFQQMTTVDNLGLTTEIHTRSVKNKGKGKQKQPKQRKPNIQKPRYAFNHSMKAKSTYLDYFNPDQEVENRILGVAKLTGLMSIDNQPLHTGFVGPASQAFSGLERANETQTQETTEIPEFPVEQVRHKRGSDLLTEPDILTRPTKKLKISVAVGIDLAE</sequence>
<dbReference type="RefSeq" id="XP_001874947.1">
    <property type="nucleotide sequence ID" value="XM_001874912.1"/>
</dbReference>
<dbReference type="KEGG" id="lbc:LACBIDRAFT_306176"/>
<dbReference type="InterPro" id="IPR011011">
    <property type="entry name" value="Znf_FYVE_PHD"/>
</dbReference>
<dbReference type="GO" id="GO:0005694">
    <property type="term" value="C:chromosome"/>
    <property type="evidence" value="ECO:0007669"/>
    <property type="project" value="UniProtKB-SubCell"/>
</dbReference>
<gene>
    <name evidence="8" type="ORF">LACBIDRAFT_306176</name>
</gene>
<dbReference type="InterPro" id="IPR051294">
    <property type="entry name" value="HORMA_MeioticProgression"/>
</dbReference>
<dbReference type="GO" id="GO:0051598">
    <property type="term" value="P:meiotic recombination checkpoint signaling"/>
    <property type="evidence" value="ECO:0007669"/>
    <property type="project" value="TreeGrafter"/>
</dbReference>
<dbReference type="InParanoid" id="B0CSX5"/>
<dbReference type="InterPro" id="IPR013083">
    <property type="entry name" value="Znf_RING/FYVE/PHD"/>
</dbReference>
<dbReference type="Gene3D" id="3.30.900.10">
    <property type="entry name" value="HORMA domain"/>
    <property type="match status" value="1"/>
</dbReference>
<evidence type="ECO:0000313" key="8">
    <source>
        <dbReference type="EMBL" id="EDR14388.1"/>
    </source>
</evidence>
<dbReference type="PANTHER" id="PTHR48225">
    <property type="entry name" value="HORMA DOMAIN-CONTAINING PROTEIN 1"/>
    <property type="match status" value="1"/>
</dbReference>
<keyword evidence="5" id="KW-0469">Meiosis</keyword>
<evidence type="ECO:0000256" key="2">
    <source>
        <dbReference type="ARBA" id="ARBA00004286"/>
    </source>
</evidence>
<dbReference type="Gene3D" id="3.30.40.10">
    <property type="entry name" value="Zinc/RING finger domain, C3HC4 (zinc finger)"/>
    <property type="match status" value="1"/>
</dbReference>
<feature type="compositionally biased region" description="Basic residues" evidence="6">
    <location>
        <begin position="690"/>
        <end position="709"/>
    </location>
</feature>
<evidence type="ECO:0000313" key="9">
    <source>
        <dbReference type="Proteomes" id="UP000001194"/>
    </source>
</evidence>
<dbReference type="EMBL" id="DS547092">
    <property type="protein sequence ID" value="EDR14388.1"/>
    <property type="molecule type" value="Genomic_DNA"/>
</dbReference>
<evidence type="ECO:0000256" key="1">
    <source>
        <dbReference type="ARBA" id="ARBA00004123"/>
    </source>
</evidence>
<feature type="region of interest" description="Disordered" evidence="6">
    <location>
        <begin position="689"/>
        <end position="713"/>
    </location>
</feature>
<dbReference type="InterPro" id="IPR036570">
    <property type="entry name" value="HORMA_dom_sf"/>
</dbReference>
<dbReference type="GO" id="GO:0005634">
    <property type="term" value="C:nucleus"/>
    <property type="evidence" value="ECO:0007669"/>
    <property type="project" value="UniProtKB-SubCell"/>
</dbReference>
<protein>
    <submittedName>
        <fullName evidence="8">Predicted protein</fullName>
    </submittedName>
</protein>
<reference evidence="8 9" key="1">
    <citation type="journal article" date="2008" name="Nature">
        <title>The genome of Laccaria bicolor provides insights into mycorrhizal symbiosis.</title>
        <authorList>
            <person name="Martin F."/>
            <person name="Aerts A."/>
            <person name="Ahren D."/>
            <person name="Brun A."/>
            <person name="Danchin E.G.J."/>
            <person name="Duchaussoy F."/>
            <person name="Gibon J."/>
            <person name="Kohler A."/>
            <person name="Lindquist E."/>
            <person name="Pereda V."/>
            <person name="Salamov A."/>
            <person name="Shapiro H.J."/>
            <person name="Wuyts J."/>
            <person name="Blaudez D."/>
            <person name="Buee M."/>
            <person name="Brokstein P."/>
            <person name="Canbaeck B."/>
            <person name="Cohen D."/>
            <person name="Courty P.E."/>
            <person name="Coutinho P.M."/>
            <person name="Delaruelle C."/>
            <person name="Detter J.C."/>
            <person name="Deveau A."/>
            <person name="DiFazio S."/>
            <person name="Duplessis S."/>
            <person name="Fraissinet-Tachet L."/>
            <person name="Lucic E."/>
            <person name="Frey-Klett P."/>
            <person name="Fourrey C."/>
            <person name="Feussner I."/>
            <person name="Gay G."/>
            <person name="Grimwood J."/>
            <person name="Hoegger P.J."/>
            <person name="Jain P."/>
            <person name="Kilaru S."/>
            <person name="Labbe J."/>
            <person name="Lin Y.C."/>
            <person name="Legue V."/>
            <person name="Le Tacon F."/>
            <person name="Marmeisse R."/>
            <person name="Melayah D."/>
            <person name="Montanini B."/>
            <person name="Muratet M."/>
            <person name="Nehls U."/>
            <person name="Niculita-Hirzel H."/>
            <person name="Oudot-Le Secq M.P."/>
            <person name="Peter M."/>
            <person name="Quesneville H."/>
            <person name="Rajashekar B."/>
            <person name="Reich M."/>
            <person name="Rouhier N."/>
            <person name="Schmutz J."/>
            <person name="Yin T."/>
            <person name="Chalot M."/>
            <person name="Henrissat B."/>
            <person name="Kuees U."/>
            <person name="Lucas S."/>
            <person name="Van de Peer Y."/>
            <person name="Podila G.K."/>
            <person name="Polle A."/>
            <person name="Pukkila P.J."/>
            <person name="Richardson P.M."/>
            <person name="Rouze P."/>
            <person name="Sanders I.R."/>
            <person name="Stajich J.E."/>
            <person name="Tunlid A."/>
            <person name="Tuskan G."/>
            <person name="Grigoriev I.V."/>
        </authorList>
    </citation>
    <scope>NUCLEOTIDE SEQUENCE [LARGE SCALE GENOMIC DNA]</scope>
    <source>
        <strain evidence="9">S238N-H82 / ATCC MYA-4686</strain>
    </source>
</reference>
<dbReference type="Pfam" id="PF02301">
    <property type="entry name" value="HORMA"/>
    <property type="match status" value="1"/>
</dbReference>
<dbReference type="GeneID" id="6071083"/>
<dbReference type="Proteomes" id="UP000001194">
    <property type="component" value="Unassembled WGS sequence"/>
</dbReference>
<dbReference type="GO" id="GO:0007130">
    <property type="term" value="P:synaptonemal complex assembly"/>
    <property type="evidence" value="ECO:0007669"/>
    <property type="project" value="TreeGrafter"/>
</dbReference>
<keyword evidence="4" id="KW-0539">Nucleus</keyword>
<evidence type="ECO:0000256" key="6">
    <source>
        <dbReference type="SAM" id="MobiDB-lite"/>
    </source>
</evidence>
<dbReference type="SUPFAM" id="SSF56019">
    <property type="entry name" value="The spindle assembly checkpoint protein mad2"/>
    <property type="match status" value="1"/>
</dbReference>
<feature type="domain" description="HORMA" evidence="7">
    <location>
        <begin position="16"/>
        <end position="268"/>
    </location>
</feature>
<organism evidence="9">
    <name type="scientific">Laccaria bicolor (strain S238N-H82 / ATCC MYA-4686)</name>
    <name type="common">Bicoloured deceiver</name>
    <name type="synonym">Laccaria laccata var. bicolor</name>
    <dbReference type="NCBI Taxonomy" id="486041"/>
    <lineage>
        <taxon>Eukaryota</taxon>
        <taxon>Fungi</taxon>
        <taxon>Dikarya</taxon>
        <taxon>Basidiomycota</taxon>
        <taxon>Agaricomycotina</taxon>
        <taxon>Agaricomycetes</taxon>
        <taxon>Agaricomycetidae</taxon>
        <taxon>Agaricales</taxon>
        <taxon>Agaricineae</taxon>
        <taxon>Hydnangiaceae</taxon>
        <taxon>Laccaria</taxon>
    </lineage>
</organism>
<dbReference type="STRING" id="486041.B0CSX5"/>
<dbReference type="HOGENOM" id="CLU_014668_0_0_1"/>
<comment type="subcellular location">
    <subcellularLocation>
        <location evidence="2">Chromosome</location>
    </subcellularLocation>
    <subcellularLocation>
        <location evidence="1">Nucleus</location>
    </subcellularLocation>
</comment>
<dbReference type="SUPFAM" id="SSF57903">
    <property type="entry name" value="FYVE/PHD zinc finger"/>
    <property type="match status" value="1"/>
</dbReference>
<evidence type="ECO:0000256" key="4">
    <source>
        <dbReference type="ARBA" id="ARBA00023242"/>
    </source>
</evidence>
<dbReference type="PANTHER" id="PTHR48225:SF7">
    <property type="entry name" value="MEIOSIS-SPECIFIC PROTEIN HOP1"/>
    <property type="match status" value="1"/>
</dbReference>
<evidence type="ECO:0000256" key="5">
    <source>
        <dbReference type="ARBA" id="ARBA00023254"/>
    </source>
</evidence>
<evidence type="ECO:0000259" key="7">
    <source>
        <dbReference type="PROSITE" id="PS50815"/>
    </source>
</evidence>
<dbReference type="AlphaFoldDB" id="B0CSX5"/>
<dbReference type="InterPro" id="IPR003511">
    <property type="entry name" value="HORMA_dom"/>
</dbReference>
<accession>B0CSX5</accession>
<proteinExistence type="predicted"/>
<keyword evidence="9" id="KW-1185">Reference proteome</keyword>
<dbReference type="PROSITE" id="PS50815">
    <property type="entry name" value="HORMA"/>
    <property type="match status" value="1"/>
</dbReference>
<evidence type="ECO:0000256" key="3">
    <source>
        <dbReference type="ARBA" id="ARBA00022454"/>
    </source>
</evidence>